<accession>A0A9W7W1I7</accession>
<dbReference type="SMART" id="SM01230">
    <property type="entry name" value="Gln-synt_C"/>
    <property type="match status" value="1"/>
</dbReference>
<dbReference type="EMBL" id="RIBY02001990">
    <property type="protein sequence ID" value="KAH9826374.1"/>
    <property type="molecule type" value="Genomic_DNA"/>
</dbReference>
<dbReference type="PANTHER" id="PTHR43785:SF2">
    <property type="entry name" value="TYPE-1 GLUTAMINE SYNTHETASE 1"/>
    <property type="match status" value="1"/>
</dbReference>
<evidence type="ECO:0000259" key="4">
    <source>
        <dbReference type="PROSITE" id="PS51987"/>
    </source>
</evidence>
<dbReference type="InterPro" id="IPR008146">
    <property type="entry name" value="Gln_synth_cat_dom"/>
</dbReference>
<dbReference type="Proteomes" id="UP001138500">
    <property type="component" value="Unassembled WGS sequence"/>
</dbReference>
<dbReference type="OrthoDB" id="3364440at2759"/>
<evidence type="ECO:0000313" key="6">
    <source>
        <dbReference type="Proteomes" id="UP001138500"/>
    </source>
</evidence>
<proteinExistence type="inferred from homology"/>
<keyword evidence="1" id="KW-0436">Ligase</keyword>
<gene>
    <name evidence="5" type="ORF">Tdes44962_MAKER03506</name>
</gene>
<comment type="similarity">
    <text evidence="2 3">Belongs to the glutamine synthetase family.</text>
</comment>
<evidence type="ECO:0000313" key="5">
    <source>
        <dbReference type="EMBL" id="KAH9826374.1"/>
    </source>
</evidence>
<feature type="domain" description="GS catalytic" evidence="4">
    <location>
        <begin position="16"/>
        <end position="359"/>
    </location>
</feature>
<reference evidence="5 6" key="2">
    <citation type="journal article" date="2021" name="Curr. Genet.">
        <title>Genetic response to nitrogen starvation in the aggressive Eucalyptus foliar pathogen Teratosphaeria destructans.</title>
        <authorList>
            <person name="Havenga M."/>
            <person name="Wingfield B.D."/>
            <person name="Wingfield M.J."/>
            <person name="Dreyer L.L."/>
            <person name="Roets F."/>
            <person name="Aylward J."/>
        </authorList>
    </citation>
    <scope>NUCLEOTIDE SEQUENCE [LARGE SCALE GENOMIC DNA]</scope>
    <source>
        <strain evidence="5">CMW44962</strain>
    </source>
</reference>
<evidence type="ECO:0000256" key="3">
    <source>
        <dbReference type="RuleBase" id="RU000384"/>
    </source>
</evidence>
<evidence type="ECO:0000256" key="2">
    <source>
        <dbReference type="PROSITE-ProRule" id="PRU01331"/>
    </source>
</evidence>
<dbReference type="PROSITE" id="PS51987">
    <property type="entry name" value="GS_CATALYTIC"/>
    <property type="match status" value="1"/>
</dbReference>
<dbReference type="GO" id="GO:0004356">
    <property type="term" value="F:glutamine synthetase activity"/>
    <property type="evidence" value="ECO:0007669"/>
    <property type="project" value="InterPro"/>
</dbReference>
<sequence>MSAFDDEHGQPLALCPRSRLQQYSNAFEEQHGMHLLVGFEIEITFCRRRQQGDANGDGFEPLDINHAWGSLTDTQLVNTFPLMTSIASALRAVGILLQQFHSEAGPGQYEFVLPPLPPVEAVDTLVQTKQCIQLLAAEKGLRATCHPMPFPGIGTAAHAHISINATAGEKSTGELKSTEASFLAGVLRSLRALCAFTMPQPESYGRVTEDSWTGGTWVAWGTQNREVPVRKVGTADGETGRGSRWEVRCLDGMANPYLALAAVLGTGLAGIEAKLELRIADCNKNPTRLSDDELKRLGVVNKLPRSLNEAFEVLTRDDLVRDTLGEELVQHYLELKKAEQSMLGEMSETDRRVWLIERY</sequence>
<dbReference type="SUPFAM" id="SSF55931">
    <property type="entry name" value="Glutamine synthetase/guanido kinase"/>
    <property type="match status" value="1"/>
</dbReference>
<protein>
    <submittedName>
        <fullName evidence="5">Protein fluG</fullName>
    </submittedName>
</protein>
<dbReference type="InterPro" id="IPR014746">
    <property type="entry name" value="Gln_synth/guanido_kin_cat_dom"/>
</dbReference>
<evidence type="ECO:0000256" key="1">
    <source>
        <dbReference type="ARBA" id="ARBA00022598"/>
    </source>
</evidence>
<dbReference type="PANTHER" id="PTHR43785">
    <property type="entry name" value="GAMMA-GLUTAMYLPUTRESCINE SYNTHETASE"/>
    <property type="match status" value="1"/>
</dbReference>
<dbReference type="AlphaFoldDB" id="A0A9W7W1I7"/>
<keyword evidence="6" id="KW-1185">Reference proteome</keyword>
<dbReference type="Gene3D" id="3.30.590.10">
    <property type="entry name" value="Glutamine synthetase/guanido kinase, catalytic domain"/>
    <property type="match status" value="1"/>
</dbReference>
<name>A0A9W7W1I7_9PEZI</name>
<organism evidence="5 6">
    <name type="scientific">Teratosphaeria destructans</name>
    <dbReference type="NCBI Taxonomy" id="418781"/>
    <lineage>
        <taxon>Eukaryota</taxon>
        <taxon>Fungi</taxon>
        <taxon>Dikarya</taxon>
        <taxon>Ascomycota</taxon>
        <taxon>Pezizomycotina</taxon>
        <taxon>Dothideomycetes</taxon>
        <taxon>Dothideomycetidae</taxon>
        <taxon>Mycosphaerellales</taxon>
        <taxon>Teratosphaeriaceae</taxon>
        <taxon>Teratosphaeria</taxon>
    </lineage>
</organism>
<dbReference type="Pfam" id="PF00120">
    <property type="entry name" value="Gln-synt_C"/>
    <property type="match status" value="1"/>
</dbReference>
<reference evidence="5 6" key="1">
    <citation type="journal article" date="2018" name="IMA Fungus">
        <title>IMA Genome-F 10: Nine draft genome sequences of Claviceps purpurea s.lat., including C. arundinis, C. humidiphila, and C. cf. spartinae, pseudomolecules for the pitch canker pathogen Fusarium circinatum, draft genome of Davidsoniella eucalypti, Grosmannia galeiformis, Quambalaria eucalypti, and Teratosphaeria destructans.</title>
        <authorList>
            <person name="Wingfield B.D."/>
            <person name="Liu M."/>
            <person name="Nguyen H.D."/>
            <person name="Lane F.A."/>
            <person name="Morgan S.W."/>
            <person name="De Vos L."/>
            <person name="Wilken P.M."/>
            <person name="Duong T.A."/>
            <person name="Aylward J."/>
            <person name="Coetzee M.P."/>
            <person name="Dadej K."/>
            <person name="De Beer Z.W."/>
            <person name="Findlay W."/>
            <person name="Havenga M."/>
            <person name="Kolarik M."/>
            <person name="Menzies J.G."/>
            <person name="Naidoo K."/>
            <person name="Pochopski O."/>
            <person name="Shoukouhi P."/>
            <person name="Santana Q.C."/>
            <person name="Seifert K.A."/>
            <person name="Soal N."/>
            <person name="Steenkamp E.T."/>
            <person name="Tatham C.T."/>
            <person name="van der Nest M.A."/>
            <person name="Wingfield M.J."/>
        </authorList>
    </citation>
    <scope>NUCLEOTIDE SEQUENCE [LARGE SCALE GENOMIC DNA]</scope>
    <source>
        <strain evidence="5">CMW44962</strain>
    </source>
</reference>
<comment type="caution">
    <text evidence="5">The sequence shown here is derived from an EMBL/GenBank/DDBJ whole genome shotgun (WGS) entry which is preliminary data.</text>
</comment>